<feature type="binding site" evidence="1">
    <location>
        <position position="36"/>
    </location>
    <ligand>
        <name>Zn(2+)</name>
        <dbReference type="ChEBI" id="CHEBI:29105"/>
    </ligand>
</feature>
<keyword evidence="2" id="KW-0949">S-adenosyl-L-methionine</keyword>
<dbReference type="Pfam" id="PF21302">
    <property type="entry name" value="Zn_ribbon_RlmA"/>
    <property type="match status" value="1"/>
</dbReference>
<evidence type="ECO:0000256" key="1">
    <source>
        <dbReference type="PIRSR" id="PIRSR018249-1"/>
    </source>
</evidence>
<accession>A0A852TZ89</accession>
<dbReference type="SUPFAM" id="SSF53335">
    <property type="entry name" value="S-adenosyl-L-methionine-dependent methyltransferases"/>
    <property type="match status" value="1"/>
</dbReference>
<dbReference type="GO" id="GO:0046872">
    <property type="term" value="F:metal ion binding"/>
    <property type="evidence" value="ECO:0007669"/>
    <property type="project" value="UniProtKB-KW"/>
</dbReference>
<gene>
    <name evidence="4" type="ORF">HDA32_002404</name>
</gene>
<dbReference type="EMBL" id="JACCCC010000001">
    <property type="protein sequence ID" value="NYE47284.1"/>
    <property type="molecule type" value="Genomic_DNA"/>
</dbReference>
<dbReference type="Gene3D" id="3.40.50.150">
    <property type="entry name" value="Vaccinia Virus protein VP39"/>
    <property type="match status" value="1"/>
</dbReference>
<keyword evidence="4" id="KW-0808">Transferase</keyword>
<feature type="binding site" evidence="2">
    <location>
        <position position="224"/>
    </location>
    <ligand>
        <name>S-adenosyl-L-methionine</name>
        <dbReference type="ChEBI" id="CHEBI:59789"/>
    </ligand>
</feature>
<keyword evidence="4" id="KW-0489">Methyltransferase</keyword>
<feature type="binding site" evidence="2">
    <location>
        <position position="96"/>
    </location>
    <ligand>
        <name>S-adenosyl-L-methionine</name>
        <dbReference type="ChEBI" id="CHEBI:59789"/>
    </ligand>
</feature>
<dbReference type="AlphaFoldDB" id="A0A852TZ89"/>
<dbReference type="InterPro" id="IPR016718">
    <property type="entry name" value="rRNA_m1G-MeTrfase_A_prd"/>
</dbReference>
<keyword evidence="1" id="KW-0479">Metal-binding</keyword>
<proteinExistence type="predicted"/>
<dbReference type="InterPro" id="IPR029063">
    <property type="entry name" value="SAM-dependent_MTases_sf"/>
</dbReference>
<dbReference type="InterPro" id="IPR048647">
    <property type="entry name" value="RlmA_N"/>
</dbReference>
<evidence type="ECO:0000313" key="5">
    <source>
        <dbReference type="Proteomes" id="UP000589036"/>
    </source>
</evidence>
<feature type="domain" description="23S rRNA (guanine(745)-N(1))-methyltransferase N-terminal" evidence="3">
    <location>
        <begin position="35"/>
        <end position="69"/>
    </location>
</feature>
<evidence type="ECO:0000256" key="2">
    <source>
        <dbReference type="PIRSR" id="PIRSR018249-2"/>
    </source>
</evidence>
<dbReference type="GO" id="GO:0052911">
    <property type="term" value="F:23S rRNA (guanine(745)-N(1))-methyltransferase activity"/>
    <property type="evidence" value="ECO:0007669"/>
    <property type="project" value="UniProtKB-EC"/>
</dbReference>
<sequence>MTTDIPAGVPDGAPGRRPDVLSRLRMPGAVLRALACPHCGHGLAASGNGLGCDSGHRFDVAKEGYVSLLTGRGSAGTGDTAEMVRARRSFQDAGHFARLAGAVAETAACLAAGPGAGARTADGAPGGIVADVGAGTGYHLAAVLDRLPGATGVALDVSKFALRRAAKCHPRAGAAGCDAWQGLPLRSGAVSLLLNVFAPRDGAEFARVLRPDGALVVVTPTARHLGELVGPLGLVSVDPRKDERLERALGGLFEETGRDELDVDLALSRADAATAVEMGPSARHLSPQELRRGIAALPEPVAVTGSFSVSVHRPRPAPTRG</sequence>
<protein>
    <submittedName>
        <fullName evidence="4">23S rRNA (Guanine745-N1)-methyltransferase</fullName>
        <ecNumber evidence="4">2.1.1.187</ecNumber>
    </submittedName>
</protein>
<evidence type="ECO:0000313" key="4">
    <source>
        <dbReference type="EMBL" id="NYE47284.1"/>
    </source>
</evidence>
<feature type="binding site" evidence="1">
    <location>
        <position position="52"/>
    </location>
    <ligand>
        <name>Zn(2+)</name>
        <dbReference type="ChEBI" id="CHEBI:29105"/>
    </ligand>
</feature>
<dbReference type="Proteomes" id="UP000589036">
    <property type="component" value="Unassembled WGS sequence"/>
</dbReference>
<organism evidence="4 5">
    <name type="scientific">Spinactinospora alkalitolerans</name>
    <dbReference type="NCBI Taxonomy" id="687207"/>
    <lineage>
        <taxon>Bacteria</taxon>
        <taxon>Bacillati</taxon>
        <taxon>Actinomycetota</taxon>
        <taxon>Actinomycetes</taxon>
        <taxon>Streptosporangiales</taxon>
        <taxon>Nocardiopsidaceae</taxon>
        <taxon>Spinactinospora</taxon>
    </lineage>
</organism>
<feature type="binding site" evidence="1">
    <location>
        <position position="39"/>
    </location>
    <ligand>
        <name>Zn(2+)</name>
        <dbReference type="ChEBI" id="CHEBI:29105"/>
    </ligand>
</feature>
<keyword evidence="1" id="KW-0862">Zinc</keyword>
<name>A0A852TZ89_9ACTN</name>
<feature type="binding site" evidence="1">
    <location>
        <position position="56"/>
    </location>
    <ligand>
        <name>Zn(2+)</name>
        <dbReference type="ChEBI" id="CHEBI:29105"/>
    </ligand>
</feature>
<reference evidence="4 5" key="1">
    <citation type="submission" date="2020-07" db="EMBL/GenBank/DDBJ databases">
        <title>Sequencing the genomes of 1000 actinobacteria strains.</title>
        <authorList>
            <person name="Klenk H.-P."/>
        </authorList>
    </citation>
    <scope>NUCLEOTIDE SEQUENCE [LARGE SCALE GENOMIC DNA]</scope>
    <source>
        <strain evidence="4 5">CXB654</strain>
    </source>
</reference>
<keyword evidence="5" id="KW-1185">Reference proteome</keyword>
<comment type="caution">
    <text evidence="4">The sequence shown here is derived from an EMBL/GenBank/DDBJ whole genome shotgun (WGS) entry which is preliminary data.</text>
</comment>
<evidence type="ECO:0000259" key="3">
    <source>
        <dbReference type="Pfam" id="PF21302"/>
    </source>
</evidence>
<dbReference type="PIRSF" id="PIRSF018249">
    <property type="entry name" value="MyrA_prd"/>
    <property type="match status" value="1"/>
</dbReference>
<dbReference type="EC" id="2.1.1.187" evidence="4"/>
<feature type="binding site" evidence="2">
    <location>
        <begin position="136"/>
        <end position="137"/>
    </location>
    <ligand>
        <name>S-adenosyl-L-methionine</name>
        <dbReference type="ChEBI" id="CHEBI:59789"/>
    </ligand>
</feature>
<dbReference type="CDD" id="cd02440">
    <property type="entry name" value="AdoMet_MTases"/>
    <property type="match status" value="1"/>
</dbReference>